<sequence length="121" mass="14245">MYAGKRVRVDSSDVRSSYLHGSIVTSRRLIVWVFFENYLPLKEIIATPRRDNILEEKWMAILQNLQEEDIEIWGAVGYALLLVLRQYRSRQFIPTTHGIAECEFSYKGDGYKKKIRWMSNA</sequence>
<gene>
    <name evidence="1" type="ORF">Goarm_023129</name>
</gene>
<feature type="non-terminal residue" evidence="1">
    <location>
        <position position="1"/>
    </location>
</feature>
<dbReference type="Proteomes" id="UP000593575">
    <property type="component" value="Unassembled WGS sequence"/>
</dbReference>
<evidence type="ECO:0000313" key="2">
    <source>
        <dbReference type="Proteomes" id="UP000593575"/>
    </source>
</evidence>
<evidence type="ECO:0000313" key="1">
    <source>
        <dbReference type="EMBL" id="MBA0845134.1"/>
    </source>
</evidence>
<comment type="caution">
    <text evidence="1">The sequence shown here is derived from an EMBL/GenBank/DDBJ whole genome shotgun (WGS) entry which is preliminary data.</text>
</comment>
<dbReference type="PANTHER" id="PTHR48200:SF1">
    <property type="entry name" value="AMINOTRANSFERASE-LIKE PLANT MOBILE DOMAIN-CONTAINING PROTEIN"/>
    <property type="match status" value="1"/>
</dbReference>
<accession>A0A7J9KF97</accession>
<dbReference type="AlphaFoldDB" id="A0A7J9KF97"/>
<proteinExistence type="predicted"/>
<dbReference type="PANTHER" id="PTHR48200">
    <property type="entry name" value="PROTEIN, PUTATIVE-RELATED"/>
    <property type="match status" value="1"/>
</dbReference>
<keyword evidence="2" id="KW-1185">Reference proteome</keyword>
<organism evidence="1 2">
    <name type="scientific">Gossypium armourianum</name>
    <dbReference type="NCBI Taxonomy" id="34283"/>
    <lineage>
        <taxon>Eukaryota</taxon>
        <taxon>Viridiplantae</taxon>
        <taxon>Streptophyta</taxon>
        <taxon>Embryophyta</taxon>
        <taxon>Tracheophyta</taxon>
        <taxon>Spermatophyta</taxon>
        <taxon>Magnoliopsida</taxon>
        <taxon>eudicotyledons</taxon>
        <taxon>Gunneridae</taxon>
        <taxon>Pentapetalae</taxon>
        <taxon>rosids</taxon>
        <taxon>malvids</taxon>
        <taxon>Malvales</taxon>
        <taxon>Malvaceae</taxon>
        <taxon>Malvoideae</taxon>
        <taxon>Gossypium</taxon>
    </lineage>
</organism>
<protein>
    <submittedName>
        <fullName evidence="1">Uncharacterized protein</fullName>
    </submittedName>
</protein>
<dbReference type="EMBL" id="JABFAE010413144">
    <property type="protein sequence ID" value="MBA0845134.1"/>
    <property type="molecule type" value="Genomic_DNA"/>
</dbReference>
<reference evidence="1 2" key="1">
    <citation type="journal article" date="2019" name="Genome Biol. Evol.">
        <title>Insights into the evolution of the New World diploid cottons (Gossypium, subgenus Houzingenia) based on genome sequencing.</title>
        <authorList>
            <person name="Grover C.E."/>
            <person name="Arick M.A. 2nd"/>
            <person name="Thrash A."/>
            <person name="Conover J.L."/>
            <person name="Sanders W.S."/>
            <person name="Peterson D.G."/>
            <person name="Frelichowski J.E."/>
            <person name="Scheffler J.A."/>
            <person name="Scheffler B.E."/>
            <person name="Wendel J.F."/>
        </authorList>
    </citation>
    <scope>NUCLEOTIDE SEQUENCE [LARGE SCALE GENOMIC DNA]</scope>
    <source>
        <strain evidence="1">6</strain>
        <tissue evidence="1">Leaf</tissue>
    </source>
</reference>
<name>A0A7J9KF97_9ROSI</name>